<evidence type="ECO:0000313" key="17">
    <source>
        <dbReference type="Proteomes" id="UP000587760"/>
    </source>
</evidence>
<evidence type="ECO:0000256" key="14">
    <source>
        <dbReference type="PIRSR" id="PIRSR004930-1"/>
    </source>
</evidence>
<dbReference type="GO" id="GO:0008033">
    <property type="term" value="P:tRNA processing"/>
    <property type="evidence" value="ECO:0007669"/>
    <property type="project" value="UniProtKB-KW"/>
</dbReference>
<reference evidence="16 17" key="1">
    <citation type="submission" date="2020-08" db="EMBL/GenBank/DDBJ databases">
        <title>Genomic Encyclopedia of Type Strains, Phase IV (KMG-IV): sequencing the most valuable type-strain genomes for metagenomic binning, comparative biology and taxonomic classification.</title>
        <authorList>
            <person name="Goeker M."/>
        </authorList>
    </citation>
    <scope>NUCLEOTIDE SEQUENCE [LARGE SCALE GENOMIC DNA]</scope>
    <source>
        <strain evidence="16 17">DSM 2461</strain>
    </source>
</reference>
<accession>A0A841RC39</accession>
<dbReference type="RefSeq" id="WP_221439870.1">
    <property type="nucleotide sequence ID" value="NZ_JACHGJ010000004.1"/>
</dbReference>
<dbReference type="FunFam" id="3.90.870.10:FF:000009">
    <property type="entry name" value="Threonylcarbamoyl-AMP synthase, putative"/>
    <property type="match status" value="1"/>
</dbReference>
<evidence type="ECO:0000256" key="8">
    <source>
        <dbReference type="ARBA" id="ARBA00022695"/>
    </source>
</evidence>
<evidence type="ECO:0000256" key="12">
    <source>
        <dbReference type="ARBA" id="ARBA00048366"/>
    </source>
</evidence>
<evidence type="ECO:0000313" key="16">
    <source>
        <dbReference type="EMBL" id="MBB6480941.1"/>
    </source>
</evidence>
<dbReference type="PROSITE" id="PS51163">
    <property type="entry name" value="YRDC"/>
    <property type="match status" value="1"/>
</dbReference>
<dbReference type="GO" id="GO:0061710">
    <property type="term" value="F:L-threonylcarbamoyladenylate synthase"/>
    <property type="evidence" value="ECO:0007669"/>
    <property type="project" value="UniProtKB-EC"/>
</dbReference>
<dbReference type="SUPFAM" id="SSF55821">
    <property type="entry name" value="YrdC/RibB"/>
    <property type="match status" value="1"/>
</dbReference>
<keyword evidence="5 13" id="KW-0963">Cytoplasm</keyword>
<dbReference type="GO" id="GO:0006450">
    <property type="term" value="P:regulation of translational fidelity"/>
    <property type="evidence" value="ECO:0007669"/>
    <property type="project" value="TreeGrafter"/>
</dbReference>
<feature type="binding site" evidence="14">
    <location>
        <position position="136"/>
    </location>
    <ligand>
        <name>L-threonine</name>
        <dbReference type="ChEBI" id="CHEBI:57926"/>
    </ligand>
</feature>
<dbReference type="EMBL" id="JACHGJ010000004">
    <property type="protein sequence ID" value="MBB6480941.1"/>
    <property type="molecule type" value="Genomic_DNA"/>
</dbReference>
<evidence type="ECO:0000256" key="7">
    <source>
        <dbReference type="ARBA" id="ARBA00022694"/>
    </source>
</evidence>
<feature type="binding site" evidence="14">
    <location>
        <position position="146"/>
    </location>
    <ligand>
        <name>ATP</name>
        <dbReference type="ChEBI" id="CHEBI:30616"/>
    </ligand>
</feature>
<feature type="binding site" evidence="14">
    <location>
        <position position="176"/>
    </location>
    <ligand>
        <name>L-threonine</name>
        <dbReference type="ChEBI" id="CHEBI:57926"/>
    </ligand>
</feature>
<dbReference type="Pfam" id="PF01300">
    <property type="entry name" value="Sua5_yciO_yrdC"/>
    <property type="match status" value="1"/>
</dbReference>
<keyword evidence="9 13" id="KW-0547">Nucleotide-binding</keyword>
<dbReference type="EC" id="2.7.7.87" evidence="3 13"/>
<evidence type="ECO:0000256" key="2">
    <source>
        <dbReference type="ARBA" id="ARBA00007663"/>
    </source>
</evidence>
<dbReference type="NCBIfam" id="TIGR00057">
    <property type="entry name" value="L-threonylcarbamoyladenylate synthase"/>
    <property type="match status" value="1"/>
</dbReference>
<dbReference type="AlphaFoldDB" id="A0A841RC39"/>
<comment type="similarity">
    <text evidence="2 13">Belongs to the SUA5 family.</text>
</comment>
<comment type="caution">
    <text evidence="16">The sequence shown here is derived from an EMBL/GenBank/DDBJ whole genome shotgun (WGS) entry which is preliminary data.</text>
</comment>
<evidence type="ECO:0000256" key="13">
    <source>
        <dbReference type="PIRNR" id="PIRNR004930"/>
    </source>
</evidence>
<feature type="binding site" evidence="14">
    <location>
        <position position="138"/>
    </location>
    <ligand>
        <name>ATP</name>
        <dbReference type="ChEBI" id="CHEBI:30616"/>
    </ligand>
</feature>
<proteinExistence type="inferred from homology"/>
<protein>
    <recommendedName>
        <fullName evidence="4 13">Threonylcarbamoyl-AMP synthase</fullName>
        <shortName evidence="13">TC-AMP synthase</shortName>
        <ecNumber evidence="3 13">2.7.7.87</ecNumber>
    </recommendedName>
    <alternativeName>
        <fullName evidence="11 13">L-threonylcarbamoyladenylate synthase</fullName>
    </alternativeName>
</protein>
<dbReference type="Gene3D" id="3.90.870.10">
    <property type="entry name" value="DHBP synthase"/>
    <property type="match status" value="1"/>
</dbReference>
<dbReference type="GO" id="GO:0003725">
    <property type="term" value="F:double-stranded RNA binding"/>
    <property type="evidence" value="ECO:0007669"/>
    <property type="project" value="UniProtKB-UniRule"/>
</dbReference>
<dbReference type="PANTHER" id="PTHR17490">
    <property type="entry name" value="SUA5"/>
    <property type="match status" value="1"/>
</dbReference>
<feature type="binding site" evidence="14">
    <location>
        <position position="30"/>
    </location>
    <ligand>
        <name>L-threonine</name>
        <dbReference type="ChEBI" id="CHEBI:57926"/>
    </ligand>
</feature>
<evidence type="ECO:0000256" key="10">
    <source>
        <dbReference type="ARBA" id="ARBA00022840"/>
    </source>
</evidence>
<evidence type="ECO:0000256" key="1">
    <source>
        <dbReference type="ARBA" id="ARBA00004496"/>
    </source>
</evidence>
<feature type="binding site" evidence="14">
    <location>
        <position position="116"/>
    </location>
    <ligand>
        <name>L-threonine</name>
        <dbReference type="ChEBI" id="CHEBI:57926"/>
    </ligand>
</feature>
<evidence type="ECO:0000256" key="4">
    <source>
        <dbReference type="ARBA" id="ARBA00015492"/>
    </source>
</evidence>
<dbReference type="PANTHER" id="PTHR17490:SF16">
    <property type="entry name" value="THREONYLCARBAMOYL-AMP SYNTHASE"/>
    <property type="match status" value="1"/>
</dbReference>
<name>A0A841RC39_9SPIO</name>
<keyword evidence="6 13" id="KW-0808">Transferase</keyword>
<dbReference type="InterPro" id="IPR050156">
    <property type="entry name" value="TC-AMP_synthase_SUA5"/>
</dbReference>
<dbReference type="InterPro" id="IPR005145">
    <property type="entry name" value="Sua5_C"/>
</dbReference>
<feature type="binding site" evidence="14">
    <location>
        <position position="226"/>
    </location>
    <ligand>
        <name>ATP</name>
        <dbReference type="ChEBI" id="CHEBI:30616"/>
    </ligand>
</feature>
<evidence type="ECO:0000256" key="3">
    <source>
        <dbReference type="ARBA" id="ARBA00012584"/>
    </source>
</evidence>
<comment type="subcellular location">
    <subcellularLocation>
        <location evidence="1 13">Cytoplasm</location>
    </subcellularLocation>
</comment>
<feature type="binding site" evidence="14">
    <location>
        <position position="190"/>
    </location>
    <ligand>
        <name>ATP</name>
        <dbReference type="ChEBI" id="CHEBI:30616"/>
    </ligand>
</feature>
<dbReference type="Gene3D" id="3.40.50.11030">
    <property type="entry name" value="Threonylcarbamoyl-AMP synthase, C-terminal domain"/>
    <property type="match status" value="1"/>
</dbReference>
<comment type="function">
    <text evidence="13">Required for the formation of a threonylcarbamoyl group on adenosine at position 37 (t(6)A37) in tRNAs that read codons beginning with adenine.</text>
</comment>
<feature type="binding site" evidence="14">
    <location>
        <position position="62"/>
    </location>
    <ligand>
        <name>L-threonine</name>
        <dbReference type="ChEBI" id="CHEBI:57926"/>
    </ligand>
</feature>
<dbReference type="Proteomes" id="UP000587760">
    <property type="component" value="Unassembled WGS sequence"/>
</dbReference>
<organism evidence="16 17">
    <name type="scientific">Spirochaeta isovalerica</name>
    <dbReference type="NCBI Taxonomy" id="150"/>
    <lineage>
        <taxon>Bacteria</taxon>
        <taxon>Pseudomonadati</taxon>
        <taxon>Spirochaetota</taxon>
        <taxon>Spirochaetia</taxon>
        <taxon>Spirochaetales</taxon>
        <taxon>Spirochaetaceae</taxon>
        <taxon>Spirochaeta</taxon>
    </lineage>
</organism>
<feature type="binding site" evidence="14">
    <location>
        <position position="53"/>
    </location>
    <ligand>
        <name>ATP</name>
        <dbReference type="ChEBI" id="CHEBI:30616"/>
    </ligand>
</feature>
<dbReference type="GO" id="GO:0005737">
    <property type="term" value="C:cytoplasm"/>
    <property type="evidence" value="ECO:0007669"/>
    <property type="project" value="UniProtKB-SubCell"/>
</dbReference>
<dbReference type="InterPro" id="IPR017945">
    <property type="entry name" value="DHBP_synth_RibB-like_a/b_dom"/>
</dbReference>
<evidence type="ECO:0000256" key="11">
    <source>
        <dbReference type="ARBA" id="ARBA00029774"/>
    </source>
</evidence>
<dbReference type="PIRSF" id="PIRSF004930">
    <property type="entry name" value="Tln_factor_SUA5"/>
    <property type="match status" value="1"/>
</dbReference>
<keyword evidence="8 13" id="KW-0548">Nucleotidyltransferase</keyword>
<keyword evidence="10 13" id="KW-0067">ATP-binding</keyword>
<dbReference type="InterPro" id="IPR006070">
    <property type="entry name" value="Sua5-like_dom"/>
</dbReference>
<dbReference type="Pfam" id="PF03481">
    <property type="entry name" value="Sua5_C"/>
    <property type="match status" value="1"/>
</dbReference>
<keyword evidence="17" id="KW-1185">Reference proteome</keyword>
<dbReference type="InterPro" id="IPR010923">
    <property type="entry name" value="T(6)A37_SUA5"/>
</dbReference>
<feature type="binding site" evidence="14">
    <location>
        <position position="112"/>
    </location>
    <ligand>
        <name>ATP</name>
        <dbReference type="ChEBI" id="CHEBI:30616"/>
    </ligand>
</feature>
<sequence length="319" mass="34764">MMIYESTRENIEKAARVILDGRLVSFPTETVYGLGGNSLDPKAVARIFEAKARPSFDPLITHIAELEMLDRIADVKSSRTFDIIERFWPGSLTLIVPKRDIIPDIVTSGLDTMAVRMPDHPTALELIRLSSGAVAAPSANPFGYLSPTTAAHVDELLGDKIEMVLEGGTCRIGVESTVLDVTGERPIVLRPGGIALETIRELIPDVGIFNRETTSPTAPGQLKMHYSPTRPLHIVDSVNLVSERERCGALLFKDGPDVSGFSAVEILSPEGDPVEAAARLFVALHNLDRAGIDRIYAEKIPEEGLGRAVMDRIYKASEK</sequence>
<evidence type="ECO:0000256" key="9">
    <source>
        <dbReference type="ARBA" id="ARBA00022741"/>
    </source>
</evidence>
<comment type="catalytic activity">
    <reaction evidence="12 13">
        <text>L-threonine + hydrogencarbonate + ATP = L-threonylcarbamoyladenylate + diphosphate + H2O</text>
        <dbReference type="Rhea" id="RHEA:36407"/>
        <dbReference type="ChEBI" id="CHEBI:15377"/>
        <dbReference type="ChEBI" id="CHEBI:17544"/>
        <dbReference type="ChEBI" id="CHEBI:30616"/>
        <dbReference type="ChEBI" id="CHEBI:33019"/>
        <dbReference type="ChEBI" id="CHEBI:57926"/>
        <dbReference type="ChEBI" id="CHEBI:73682"/>
        <dbReference type="EC" id="2.7.7.87"/>
    </reaction>
</comment>
<evidence type="ECO:0000256" key="5">
    <source>
        <dbReference type="ARBA" id="ARBA00022490"/>
    </source>
</evidence>
<evidence type="ECO:0000259" key="15">
    <source>
        <dbReference type="PROSITE" id="PS51163"/>
    </source>
</evidence>
<gene>
    <name evidence="16" type="ORF">HNR50_002614</name>
</gene>
<dbReference type="InterPro" id="IPR038385">
    <property type="entry name" value="Sua5/YwlC_C"/>
</dbReference>
<dbReference type="GO" id="GO:0005524">
    <property type="term" value="F:ATP binding"/>
    <property type="evidence" value="ECO:0007669"/>
    <property type="project" value="UniProtKB-UniRule"/>
</dbReference>
<dbReference type="GO" id="GO:0000049">
    <property type="term" value="F:tRNA binding"/>
    <property type="evidence" value="ECO:0007669"/>
    <property type="project" value="TreeGrafter"/>
</dbReference>
<keyword evidence="7 13" id="KW-0819">tRNA processing</keyword>
<feature type="domain" description="YrdC-like" evidence="15">
    <location>
        <begin position="8"/>
        <end position="194"/>
    </location>
</feature>
<evidence type="ECO:0000256" key="6">
    <source>
        <dbReference type="ARBA" id="ARBA00022679"/>
    </source>
</evidence>